<gene>
    <name evidence="2" type="ORF">A0123_00185</name>
</gene>
<dbReference type="Proteomes" id="UP000077786">
    <property type="component" value="Unassembled WGS sequence"/>
</dbReference>
<evidence type="ECO:0000313" key="3">
    <source>
        <dbReference type="Proteomes" id="UP000077786"/>
    </source>
</evidence>
<protein>
    <submittedName>
        <fullName evidence="2">Uncharacterized protein</fullName>
    </submittedName>
</protein>
<name>A0A1B6VPI3_9PROT</name>
<comment type="caution">
    <text evidence="2">The sequence shown here is derived from an EMBL/GenBank/DDBJ whole genome shotgun (WGS) entry which is preliminary data.</text>
</comment>
<keyword evidence="1" id="KW-1133">Transmembrane helix</keyword>
<feature type="transmembrane region" description="Helical" evidence="1">
    <location>
        <begin position="14"/>
        <end position="38"/>
    </location>
</feature>
<dbReference type="AlphaFoldDB" id="A0A1B6VPI3"/>
<dbReference type="PATRIC" id="fig|38307.3.peg.195"/>
<accession>A0A1B6VPI3</accession>
<evidence type="ECO:0000256" key="1">
    <source>
        <dbReference type="SAM" id="Phobius"/>
    </source>
</evidence>
<keyword evidence="1" id="KW-0812">Transmembrane</keyword>
<evidence type="ECO:0000313" key="2">
    <source>
        <dbReference type="EMBL" id="OAJ69131.1"/>
    </source>
</evidence>
<organism evidence="2 3">
    <name type="scientific">Gluconobacter cerinus</name>
    <dbReference type="NCBI Taxonomy" id="38307"/>
    <lineage>
        <taxon>Bacteria</taxon>
        <taxon>Pseudomonadati</taxon>
        <taxon>Pseudomonadota</taxon>
        <taxon>Alphaproteobacteria</taxon>
        <taxon>Acetobacterales</taxon>
        <taxon>Acetobacteraceae</taxon>
        <taxon>Gluconobacter</taxon>
    </lineage>
</organism>
<keyword evidence="1" id="KW-0472">Membrane</keyword>
<proteinExistence type="predicted"/>
<reference evidence="2 3" key="1">
    <citation type="submission" date="2016-03" db="EMBL/GenBank/DDBJ databases">
        <title>Draft genome sequence of Gluconobacter cerinus strain CECT 9110.</title>
        <authorList>
            <person name="Sainz F."/>
            <person name="Mas A."/>
            <person name="Torija M.J."/>
        </authorList>
    </citation>
    <scope>NUCLEOTIDE SEQUENCE [LARGE SCALE GENOMIC DNA]</scope>
    <source>
        <strain evidence="2 3">CECT 9110</strain>
    </source>
</reference>
<dbReference type="EMBL" id="LUTU01000002">
    <property type="protein sequence ID" value="OAJ69131.1"/>
    <property type="molecule type" value="Genomic_DNA"/>
</dbReference>
<dbReference type="RefSeq" id="WP_157091158.1">
    <property type="nucleotide sequence ID" value="NZ_LUTU01000002.1"/>
</dbReference>
<sequence>MQISQQTLQDIKDVAGLAGGFFGFLALVFAFTCLPSFLAGPVPHHYLASASHTTHGRG</sequence>